<proteinExistence type="predicted"/>
<comment type="caution">
    <text evidence="2">The sequence shown here is derived from an EMBL/GenBank/DDBJ whole genome shotgun (WGS) entry which is preliminary data.</text>
</comment>
<dbReference type="InterPro" id="IPR004360">
    <property type="entry name" value="Glyas_Fos-R_dOase_dom"/>
</dbReference>
<evidence type="ECO:0000313" key="3">
    <source>
        <dbReference type="Proteomes" id="UP001501690"/>
    </source>
</evidence>
<name>A0ABN2HG80_9MICO</name>
<dbReference type="CDD" id="cd06587">
    <property type="entry name" value="VOC"/>
    <property type="match status" value="1"/>
</dbReference>
<reference evidence="2 3" key="1">
    <citation type="journal article" date="2019" name="Int. J. Syst. Evol. Microbiol.">
        <title>The Global Catalogue of Microorganisms (GCM) 10K type strain sequencing project: providing services to taxonomists for standard genome sequencing and annotation.</title>
        <authorList>
            <consortium name="The Broad Institute Genomics Platform"/>
            <consortium name="The Broad Institute Genome Sequencing Center for Infectious Disease"/>
            <person name="Wu L."/>
            <person name="Ma J."/>
        </authorList>
    </citation>
    <scope>NUCLEOTIDE SEQUENCE [LARGE SCALE GENOMIC DNA]</scope>
    <source>
        <strain evidence="2 3">JCM 15577</strain>
    </source>
</reference>
<keyword evidence="3" id="KW-1185">Reference proteome</keyword>
<sequence>MSDSPTPVPPPTVPLGAFSVSLTVSDLAASTRFYTALGFEPIGGDAEHGWLILRHEDAVLGLFQGMFDRNILTFTPGWGADGPTGAPFTDIRDIQQVLRDRGLTLADDTDPAGTGPASITLIDPDGNPVLIDQHLERP</sequence>
<dbReference type="RefSeq" id="WP_344067706.1">
    <property type="nucleotide sequence ID" value="NZ_BAAAPL010000001.1"/>
</dbReference>
<feature type="domain" description="Glyoxalase/fosfomycin resistance/dioxygenase" evidence="1">
    <location>
        <begin position="20"/>
        <end position="129"/>
    </location>
</feature>
<evidence type="ECO:0000313" key="2">
    <source>
        <dbReference type="EMBL" id="GAA1687430.1"/>
    </source>
</evidence>
<dbReference type="Pfam" id="PF00903">
    <property type="entry name" value="Glyoxalase"/>
    <property type="match status" value="1"/>
</dbReference>
<dbReference type="EMBL" id="BAAAPL010000001">
    <property type="protein sequence ID" value="GAA1687430.1"/>
    <property type="molecule type" value="Genomic_DNA"/>
</dbReference>
<dbReference type="InterPro" id="IPR029068">
    <property type="entry name" value="Glyas_Bleomycin-R_OHBP_Dase"/>
</dbReference>
<evidence type="ECO:0000259" key="1">
    <source>
        <dbReference type="Pfam" id="PF00903"/>
    </source>
</evidence>
<dbReference type="Proteomes" id="UP001501690">
    <property type="component" value="Unassembled WGS sequence"/>
</dbReference>
<dbReference type="Gene3D" id="3.10.180.10">
    <property type="entry name" value="2,3-Dihydroxybiphenyl 1,2-Dioxygenase, domain 1"/>
    <property type="match status" value="1"/>
</dbReference>
<protein>
    <recommendedName>
        <fullName evidence="1">Glyoxalase/fosfomycin resistance/dioxygenase domain-containing protein</fullName>
    </recommendedName>
</protein>
<gene>
    <name evidence="2" type="ORF">GCM10009808_00550</name>
</gene>
<organism evidence="2 3">
    <name type="scientific">Microbacterium sediminicola</name>
    <dbReference type="NCBI Taxonomy" id="415210"/>
    <lineage>
        <taxon>Bacteria</taxon>
        <taxon>Bacillati</taxon>
        <taxon>Actinomycetota</taxon>
        <taxon>Actinomycetes</taxon>
        <taxon>Micrococcales</taxon>
        <taxon>Microbacteriaceae</taxon>
        <taxon>Microbacterium</taxon>
    </lineage>
</organism>
<dbReference type="SUPFAM" id="SSF54593">
    <property type="entry name" value="Glyoxalase/Bleomycin resistance protein/Dihydroxybiphenyl dioxygenase"/>
    <property type="match status" value="1"/>
</dbReference>
<accession>A0ABN2HG80</accession>